<dbReference type="InterPro" id="IPR027291">
    <property type="entry name" value="Glyco_hydro_38_N_sf"/>
</dbReference>
<dbReference type="InterPro" id="IPR011330">
    <property type="entry name" value="Glyco_hydro/deAcase_b/a-brl"/>
</dbReference>
<dbReference type="CDD" id="cd10791">
    <property type="entry name" value="GH38N_AMII_like_1"/>
    <property type="match status" value="1"/>
</dbReference>
<accession>A0A1E3A5V4</accession>
<dbReference type="InterPro" id="IPR000602">
    <property type="entry name" value="Glyco_hydro_38_N"/>
</dbReference>
<dbReference type="Gene3D" id="3.20.110.10">
    <property type="entry name" value="Glycoside hydrolase 38, N terminal domain"/>
    <property type="match status" value="1"/>
</dbReference>
<dbReference type="GO" id="GO:0004559">
    <property type="term" value="F:alpha-mannosidase activity"/>
    <property type="evidence" value="ECO:0007669"/>
    <property type="project" value="InterPro"/>
</dbReference>
<sequence length="861" mass="98695">MIKEIWCMPHSHLDIGYTHPQPILMELQVDYLNQALELTEKTKDYPEYARFRWTVEANYVLKEWLKTADNSQIRRMRDAVAQGRICLTALPMHTTPCCDAREMTGMLRDIKELEEQFHTKIQIAINHDVNGQPWSMGQLMLDSGIDFYLTGINIHFGGLPFERPYFFQWEMADGRRLPSYLGEHYSMFSFFSETWEHSTEKMHKGLAEHAAFLEKKGYNKDVMFLTATNPPLYDNNCPDAELSDLIMKYNEEQHEWKIRIITAQTLREKYRKEMEQAPVHRGDWTDYWNFGCASTAKATRVSRRAKNTLHMSETLECFTEAGDAHYELVKKECFKNAMIYDEHTWGASQSISEPDSPEVCSQLIHKEKTAYQAADLAGYLLGSQIEALCSNPYQSNEAEGIVLVNTSQDEQEVEAAYPVQYRKKERQLSALRCKNYIPYLENREEMENGGIWTIPPFTARVIPFAQLDEKKKECESLRGQFQREGNILSTPFYRIDLSEEGRIIQLSEKGNGKPLLDESRGWSLFEPVRETIDETTAPAVRSVLYGDNITDRHTDVSQWNHDWKPVHCIQKVKNWEIREQDYSIAVITHGELPGLKQITQTITFYAYSSYIRVETSFYKEPVVIPESLYFVVSLKMQPDWKCSYDTAGEVVELDAGQLGNVCRDYLTVDTGVGIYDEEHCLTLACPDAPMIQVGDFHFGKENRSIARTENPLLLAWPLNNYWSTNFLANQSGSMTFTYECNFHKEFTGRILRKDGIHGKGAVVTGIAVHAEEEARRLISVSGSSTLLNLYSAMDKKGIILILKNTSEETDLFQVTGNVFDIVSACFVNPQEDEISSIEVNGKCAGIIMPPGGLRLVKLFTR</sequence>
<feature type="domain" description="Glycoside hydrolase family 38 N-terminal" evidence="1">
    <location>
        <begin position="5"/>
        <end position="272"/>
    </location>
</feature>
<dbReference type="Pfam" id="PF01074">
    <property type="entry name" value="Glyco_hydro_38N"/>
    <property type="match status" value="1"/>
</dbReference>
<name>A0A1E3A5V4_9FIRM</name>
<dbReference type="EMBL" id="MCGH01000003">
    <property type="protein sequence ID" value="ODM03989.1"/>
    <property type="molecule type" value="Genomic_DNA"/>
</dbReference>
<evidence type="ECO:0000313" key="2">
    <source>
        <dbReference type="EMBL" id="ODM03989.1"/>
    </source>
</evidence>
<dbReference type="RefSeq" id="WP_069154272.1">
    <property type="nucleotide sequence ID" value="NZ_MCGH01000003.1"/>
</dbReference>
<comment type="caution">
    <text evidence="2">The sequence shown here is derived from an EMBL/GenBank/DDBJ whole genome shotgun (WGS) entry which is preliminary data.</text>
</comment>
<dbReference type="Proteomes" id="UP000094067">
    <property type="component" value="Unassembled WGS sequence"/>
</dbReference>
<dbReference type="GO" id="GO:0006013">
    <property type="term" value="P:mannose metabolic process"/>
    <property type="evidence" value="ECO:0007669"/>
    <property type="project" value="InterPro"/>
</dbReference>
<reference evidence="2 3" key="1">
    <citation type="submission" date="2016-07" db="EMBL/GenBank/DDBJ databases">
        <title>Characterization of isolates of Eisenbergiella tayi derived from blood cultures, using whole genome sequencing.</title>
        <authorList>
            <person name="Burdz T."/>
            <person name="Wiebe D."/>
            <person name="Huynh C."/>
            <person name="Bernard K."/>
        </authorList>
    </citation>
    <scope>NUCLEOTIDE SEQUENCE [LARGE SCALE GENOMIC DNA]</scope>
    <source>
        <strain evidence="2 3">NML 110608</strain>
    </source>
</reference>
<proteinExistence type="predicted"/>
<protein>
    <recommendedName>
        <fullName evidence="1">Glycoside hydrolase family 38 N-terminal domain-containing protein</fullName>
    </recommendedName>
</protein>
<evidence type="ECO:0000259" key="1">
    <source>
        <dbReference type="Pfam" id="PF01074"/>
    </source>
</evidence>
<organism evidence="2 3">
    <name type="scientific">Eisenbergiella tayi</name>
    <dbReference type="NCBI Taxonomy" id="1432052"/>
    <lineage>
        <taxon>Bacteria</taxon>
        <taxon>Bacillati</taxon>
        <taxon>Bacillota</taxon>
        <taxon>Clostridia</taxon>
        <taxon>Lachnospirales</taxon>
        <taxon>Lachnospiraceae</taxon>
        <taxon>Eisenbergiella</taxon>
    </lineage>
</organism>
<gene>
    <name evidence="2" type="ORF">BEI61_04792</name>
</gene>
<dbReference type="SUPFAM" id="SSF88713">
    <property type="entry name" value="Glycoside hydrolase/deacetylase"/>
    <property type="match status" value="1"/>
</dbReference>
<dbReference type="AlphaFoldDB" id="A0A1E3A5V4"/>
<evidence type="ECO:0000313" key="3">
    <source>
        <dbReference type="Proteomes" id="UP000094067"/>
    </source>
</evidence>